<name>A0A0B7FZF4_THACB</name>
<dbReference type="InterPro" id="IPR044712">
    <property type="entry name" value="SLC25A32-like"/>
</dbReference>
<dbReference type="AlphaFoldDB" id="A0A0B7FZF4"/>
<dbReference type="Proteomes" id="UP000059188">
    <property type="component" value="Unassembled WGS sequence"/>
</dbReference>
<protein>
    <submittedName>
        <fullName evidence="10">Mitochondrial folate transporter/carrier</fullName>
    </submittedName>
</protein>
<dbReference type="InterPro" id="IPR018108">
    <property type="entry name" value="MCP_transmembrane"/>
</dbReference>
<dbReference type="SUPFAM" id="SSF103506">
    <property type="entry name" value="Mitochondrial carrier"/>
    <property type="match status" value="1"/>
</dbReference>
<evidence type="ECO:0000313" key="10">
    <source>
        <dbReference type="EMBL" id="CEL62244.1"/>
    </source>
</evidence>
<proteinExistence type="inferred from homology"/>
<sequence length="342" mass="37693">MRPLGFEFYVYYAAAIMTPPPSFFPTPAIDHAVAGLGAGTIAVLCVQPLDLLRIQLQVATSAPASRNPLKTIWSSLSKIKAEHGVRGLYRGVGTNVVGNAASWGAYFWLYASIKSKMFNSPDPRTPAPPLTNLIASAEASVITALLTNPIWVVKVRVFTTQPGQPGAYRGLWDGLSSIYKSEGWRGLYRGTSLALLSVSNGAIQFVAYEELKRVCFERKRSRLRISGVESRPGDDRLSNTTYTIISAAAKLIAMTSTYPLQVVRSRMQNHATTHLYPTIPTCISRTWRDEGVRGFYRGLATNFVRVLPNTCVTFVVYENLAWLMRHVALSRRTEPEEGAATT</sequence>
<keyword evidence="4 8" id="KW-0812">Transmembrane</keyword>
<organism evidence="10 11">
    <name type="scientific">Thanatephorus cucumeris (strain AG1-IB / isolate 7/3/14)</name>
    <name type="common">Lettuce bottom rot fungus</name>
    <name type="synonym">Rhizoctonia solani</name>
    <dbReference type="NCBI Taxonomy" id="1108050"/>
    <lineage>
        <taxon>Eukaryota</taxon>
        <taxon>Fungi</taxon>
        <taxon>Dikarya</taxon>
        <taxon>Basidiomycota</taxon>
        <taxon>Agaricomycotina</taxon>
        <taxon>Agaricomycetes</taxon>
        <taxon>Cantharellales</taxon>
        <taxon>Ceratobasidiaceae</taxon>
        <taxon>Rhizoctonia</taxon>
        <taxon>Rhizoctonia solani AG-1</taxon>
    </lineage>
</organism>
<dbReference type="PANTHER" id="PTHR45683">
    <property type="entry name" value="MITOCHONDRIAL NICOTINAMIDE ADENINE DINUCLEOTIDE TRANSPORTER 1-RELATED-RELATED"/>
    <property type="match status" value="1"/>
</dbReference>
<dbReference type="Gene3D" id="1.50.40.10">
    <property type="entry name" value="Mitochondrial carrier domain"/>
    <property type="match status" value="2"/>
</dbReference>
<evidence type="ECO:0000256" key="8">
    <source>
        <dbReference type="PROSITE-ProRule" id="PRU00282"/>
    </source>
</evidence>
<dbReference type="InterPro" id="IPR023395">
    <property type="entry name" value="MCP_dom_sf"/>
</dbReference>
<comment type="subcellular location">
    <subcellularLocation>
        <location evidence="1">Membrane</location>
        <topology evidence="1">Multi-pass membrane protein</topology>
    </subcellularLocation>
</comment>
<evidence type="ECO:0000256" key="4">
    <source>
        <dbReference type="ARBA" id="ARBA00022692"/>
    </source>
</evidence>
<feature type="repeat" description="Solcar" evidence="8">
    <location>
        <begin position="127"/>
        <end position="214"/>
    </location>
</feature>
<dbReference type="GO" id="GO:0016020">
    <property type="term" value="C:membrane"/>
    <property type="evidence" value="ECO:0007669"/>
    <property type="project" value="UniProtKB-SubCell"/>
</dbReference>
<dbReference type="GO" id="GO:0006862">
    <property type="term" value="P:nucleotide transport"/>
    <property type="evidence" value="ECO:0007669"/>
    <property type="project" value="InterPro"/>
</dbReference>
<dbReference type="Pfam" id="PF00153">
    <property type="entry name" value="Mito_carr"/>
    <property type="match status" value="3"/>
</dbReference>
<accession>A0A0B7FZF4</accession>
<evidence type="ECO:0000256" key="1">
    <source>
        <dbReference type="ARBA" id="ARBA00004141"/>
    </source>
</evidence>
<keyword evidence="6" id="KW-1133">Transmembrane helix</keyword>
<evidence type="ECO:0000313" key="11">
    <source>
        <dbReference type="Proteomes" id="UP000059188"/>
    </source>
</evidence>
<dbReference type="GO" id="GO:0055085">
    <property type="term" value="P:transmembrane transport"/>
    <property type="evidence" value="ECO:0007669"/>
    <property type="project" value="InterPro"/>
</dbReference>
<evidence type="ECO:0000256" key="5">
    <source>
        <dbReference type="ARBA" id="ARBA00022737"/>
    </source>
</evidence>
<evidence type="ECO:0000256" key="9">
    <source>
        <dbReference type="RuleBase" id="RU000488"/>
    </source>
</evidence>
<evidence type="ECO:0000256" key="2">
    <source>
        <dbReference type="ARBA" id="ARBA00006375"/>
    </source>
</evidence>
<feature type="repeat" description="Solcar" evidence="8">
    <location>
        <begin position="26"/>
        <end position="116"/>
    </location>
</feature>
<keyword evidence="11" id="KW-1185">Reference proteome</keyword>
<evidence type="ECO:0000256" key="7">
    <source>
        <dbReference type="ARBA" id="ARBA00023136"/>
    </source>
</evidence>
<keyword evidence="7 8" id="KW-0472">Membrane</keyword>
<feature type="repeat" description="Solcar" evidence="8">
    <location>
        <begin position="237"/>
        <end position="323"/>
    </location>
</feature>
<comment type="similarity">
    <text evidence="2 9">Belongs to the mitochondrial carrier (TC 2.A.29) family.</text>
</comment>
<evidence type="ECO:0000256" key="6">
    <source>
        <dbReference type="ARBA" id="ARBA00022989"/>
    </source>
</evidence>
<reference evidence="10 11" key="1">
    <citation type="submission" date="2014-11" db="EMBL/GenBank/DDBJ databases">
        <authorList>
            <person name="Wibberg Daniel"/>
        </authorList>
    </citation>
    <scope>NUCLEOTIDE SEQUENCE [LARGE SCALE GENOMIC DNA]</scope>
    <source>
        <strain evidence="10">Rhizoctonia solani AG1-IB 7/3/14</strain>
    </source>
</reference>
<keyword evidence="5" id="KW-0677">Repeat</keyword>
<dbReference type="STRING" id="1108050.A0A0B7FZF4"/>
<evidence type="ECO:0000256" key="3">
    <source>
        <dbReference type="ARBA" id="ARBA00022448"/>
    </source>
</evidence>
<keyword evidence="3 9" id="KW-0813">Transport</keyword>
<dbReference type="PROSITE" id="PS50920">
    <property type="entry name" value="SOLCAR"/>
    <property type="match status" value="3"/>
</dbReference>
<gene>
    <name evidence="10" type="ORF">RSOLAG1IB_10318</name>
</gene>
<dbReference type="EMBL" id="LN679163">
    <property type="protein sequence ID" value="CEL62244.1"/>
    <property type="molecule type" value="Genomic_DNA"/>
</dbReference>
<dbReference type="OrthoDB" id="428293at2759"/>